<protein>
    <recommendedName>
        <fullName evidence="8">Ribonuclease R</fullName>
        <shortName evidence="8">RNase R</shortName>
        <ecNumber evidence="8">3.1.13.1</ecNumber>
    </recommendedName>
</protein>
<comment type="function">
    <text evidence="8">3'-5' exoribonuclease that releases 5'-nucleoside monophosphates and is involved in maturation of structured RNAs.</text>
</comment>
<keyword evidence="3 8" id="KW-0963">Cytoplasm</keyword>
<evidence type="ECO:0000256" key="2">
    <source>
        <dbReference type="ARBA" id="ARBA00004496"/>
    </source>
</evidence>
<keyword evidence="5 8" id="KW-0378">Hydrolase</keyword>
<dbReference type="PANTHER" id="PTHR23355:SF9">
    <property type="entry name" value="DIS3-LIKE EXONUCLEASE 2"/>
    <property type="match status" value="1"/>
</dbReference>
<comment type="subcellular location">
    <subcellularLocation>
        <location evidence="2 8">Cytoplasm</location>
    </subcellularLocation>
</comment>
<dbReference type="Pfam" id="PF00773">
    <property type="entry name" value="RNB"/>
    <property type="match status" value="1"/>
</dbReference>
<accession>A0A1T4VCZ7</accession>
<dbReference type="InterPro" id="IPR011805">
    <property type="entry name" value="RNase_R"/>
</dbReference>
<evidence type="ECO:0000256" key="4">
    <source>
        <dbReference type="ARBA" id="ARBA00022722"/>
    </source>
</evidence>
<dbReference type="SUPFAM" id="SSF50249">
    <property type="entry name" value="Nucleic acid-binding proteins"/>
    <property type="match status" value="3"/>
</dbReference>
<dbReference type="PANTHER" id="PTHR23355">
    <property type="entry name" value="RIBONUCLEASE"/>
    <property type="match status" value="1"/>
</dbReference>
<dbReference type="GO" id="GO:0006402">
    <property type="term" value="P:mRNA catabolic process"/>
    <property type="evidence" value="ECO:0007669"/>
    <property type="project" value="TreeGrafter"/>
</dbReference>
<dbReference type="PROSITE" id="PS50126">
    <property type="entry name" value="S1"/>
    <property type="match status" value="1"/>
</dbReference>
<dbReference type="HAMAP" id="MF_01895">
    <property type="entry name" value="RNase_R"/>
    <property type="match status" value="1"/>
</dbReference>
<comment type="catalytic activity">
    <reaction evidence="1 8">
        <text>Exonucleolytic cleavage in the 3'- to 5'-direction to yield nucleoside 5'-phosphates.</text>
        <dbReference type="EC" id="3.1.13.1"/>
    </reaction>
</comment>
<evidence type="ECO:0000256" key="8">
    <source>
        <dbReference type="HAMAP-Rule" id="MF_01895"/>
    </source>
</evidence>
<sequence>MAPKHRRKPQRKNAGPRVTQETVLQALKDAHHPLRRNEILAALKVKKEAKRALKEILKSLEEKGKLIRTKGGTYGLTQNMSLITGTLEIQRSGVGFLLPEDKRRKDVFISPNNFGDAWNGDRVVAALIPTRKGKNPEGRIVRILDRKNREMPVRLIKRLGPDMFVSHPTDTTMQINFMVDTQELEDEPQVGDIIFAKPGEKLDAKLWAADATVFLGAETSVAVQEGMVKMLHGIPQDFPSATVEEAQALPDEPSEAEFEGRRDMRETQFVTIDGASARDFDDAIYVRPENNGHRLFVAIADVSHYVQPGSALDQEALERGNSYYFPTSVEPMFPVELSNGLCSLNPNVNRLAMVAEMFVSPKGKITEEQFYPAVICSHARLTYDQVHSALELNDDATRTELAEVLPMLESAEKLARQLNALRKDRGTLDFEIPEPLISFDDNGVPDDIQPRKRNFAHQLIEEFMIAANEAVARFLEDRGEPALYRIHPSPDADKLRNAFKMLRHTELGQLIPDGAGPSIIPELLHAATELGMDFIVGRLLLRSMMQASYSPMNDGHFGLASESYCHFTSPIRRYADLIVHRALKAATGKGPHCVPQGDALQEIADQISGRERVAMRAEREILKRVTILFLQDKVGEDFTGIINGVADYGFWVELNEIMAEGSVRLSSLSDDYYAFIPERQEIWGERTKKRFFIGQPVRVYLSDVNLSRLEITLELIQGKKAAFKRNLRRQIQPSTHGEEARQRQKHRFHPKKRH</sequence>
<dbReference type="Proteomes" id="UP000189733">
    <property type="component" value="Unassembled WGS sequence"/>
</dbReference>
<organism evidence="11 12">
    <name type="scientific">Desulfobaculum bizertense DSM 18034</name>
    <dbReference type="NCBI Taxonomy" id="1121442"/>
    <lineage>
        <taxon>Bacteria</taxon>
        <taxon>Pseudomonadati</taxon>
        <taxon>Thermodesulfobacteriota</taxon>
        <taxon>Desulfovibrionia</taxon>
        <taxon>Desulfovibrionales</taxon>
        <taxon>Desulfovibrionaceae</taxon>
        <taxon>Desulfobaculum</taxon>
    </lineage>
</organism>
<dbReference type="Pfam" id="PF08206">
    <property type="entry name" value="OB_RNB"/>
    <property type="match status" value="1"/>
</dbReference>
<dbReference type="InterPro" id="IPR011129">
    <property type="entry name" value="CSD"/>
</dbReference>
<dbReference type="Gene3D" id="2.40.50.140">
    <property type="entry name" value="Nucleic acid-binding proteins"/>
    <property type="match status" value="2"/>
</dbReference>
<evidence type="ECO:0000256" key="7">
    <source>
        <dbReference type="ARBA" id="ARBA00022884"/>
    </source>
</evidence>
<dbReference type="GO" id="GO:0008859">
    <property type="term" value="F:exoribonuclease II activity"/>
    <property type="evidence" value="ECO:0007669"/>
    <property type="project" value="UniProtKB-UniRule"/>
</dbReference>
<evidence type="ECO:0000259" key="10">
    <source>
        <dbReference type="PROSITE" id="PS50126"/>
    </source>
</evidence>
<dbReference type="STRING" id="1121442.SAMN02745702_00017"/>
<dbReference type="EC" id="3.1.13.1" evidence="8"/>
<dbReference type="NCBIfam" id="TIGR00358">
    <property type="entry name" value="3_prime_RNase"/>
    <property type="match status" value="1"/>
</dbReference>
<dbReference type="InterPro" id="IPR004476">
    <property type="entry name" value="RNase_II/RNase_R"/>
</dbReference>
<keyword evidence="6 8" id="KW-0269">Exonuclease</keyword>
<dbReference type="SMART" id="SM00357">
    <property type="entry name" value="CSP"/>
    <property type="match status" value="1"/>
</dbReference>
<keyword evidence="4 8" id="KW-0540">Nuclease</keyword>
<evidence type="ECO:0000256" key="9">
    <source>
        <dbReference type="SAM" id="MobiDB-lite"/>
    </source>
</evidence>
<dbReference type="SMART" id="SM00316">
    <property type="entry name" value="S1"/>
    <property type="match status" value="1"/>
</dbReference>
<evidence type="ECO:0000313" key="11">
    <source>
        <dbReference type="EMBL" id="SKA62748.1"/>
    </source>
</evidence>
<dbReference type="Pfam" id="PF00575">
    <property type="entry name" value="S1"/>
    <property type="match status" value="1"/>
</dbReference>
<name>A0A1T4VCZ7_9BACT</name>
<evidence type="ECO:0000256" key="6">
    <source>
        <dbReference type="ARBA" id="ARBA00022839"/>
    </source>
</evidence>
<dbReference type="SMART" id="SM00955">
    <property type="entry name" value="RNB"/>
    <property type="match status" value="1"/>
</dbReference>
<dbReference type="GO" id="GO:0005829">
    <property type="term" value="C:cytosol"/>
    <property type="evidence" value="ECO:0007669"/>
    <property type="project" value="UniProtKB-ARBA"/>
</dbReference>
<keyword evidence="12" id="KW-1185">Reference proteome</keyword>
<keyword evidence="7 8" id="KW-0694">RNA-binding</keyword>
<reference evidence="11 12" key="1">
    <citation type="submission" date="2017-02" db="EMBL/GenBank/DDBJ databases">
        <authorList>
            <person name="Peterson S.W."/>
        </authorList>
    </citation>
    <scope>NUCLEOTIDE SEQUENCE [LARGE SCALE GENOMIC DNA]</scope>
    <source>
        <strain evidence="11 12">DSM 18034</strain>
    </source>
</reference>
<dbReference type="CDD" id="cd04471">
    <property type="entry name" value="S1_RNase_R"/>
    <property type="match status" value="1"/>
</dbReference>
<dbReference type="OrthoDB" id="9764149at2"/>
<evidence type="ECO:0000256" key="5">
    <source>
        <dbReference type="ARBA" id="ARBA00022801"/>
    </source>
</evidence>
<proteinExistence type="inferred from homology"/>
<evidence type="ECO:0000256" key="1">
    <source>
        <dbReference type="ARBA" id="ARBA00001849"/>
    </source>
</evidence>
<feature type="domain" description="S1 motif" evidence="10">
    <location>
        <begin position="635"/>
        <end position="716"/>
    </location>
</feature>
<dbReference type="NCBIfam" id="TIGR02063">
    <property type="entry name" value="RNase_R"/>
    <property type="match status" value="1"/>
</dbReference>
<dbReference type="AlphaFoldDB" id="A0A1T4VCZ7"/>
<dbReference type="InterPro" id="IPR012340">
    <property type="entry name" value="NA-bd_OB-fold"/>
</dbReference>
<dbReference type="GO" id="GO:0003723">
    <property type="term" value="F:RNA binding"/>
    <property type="evidence" value="ECO:0007669"/>
    <property type="project" value="UniProtKB-UniRule"/>
</dbReference>
<feature type="region of interest" description="Disordered" evidence="9">
    <location>
        <begin position="729"/>
        <end position="754"/>
    </location>
</feature>
<feature type="compositionally biased region" description="Basic residues" evidence="9">
    <location>
        <begin position="743"/>
        <end position="754"/>
    </location>
</feature>
<dbReference type="InterPro" id="IPR050180">
    <property type="entry name" value="RNR_Ribonuclease"/>
</dbReference>
<dbReference type="InterPro" id="IPR013223">
    <property type="entry name" value="RNase_B_OB_dom"/>
</dbReference>
<evidence type="ECO:0000256" key="3">
    <source>
        <dbReference type="ARBA" id="ARBA00022490"/>
    </source>
</evidence>
<dbReference type="InterPro" id="IPR003029">
    <property type="entry name" value="S1_domain"/>
</dbReference>
<comment type="similarity">
    <text evidence="8">Belongs to the RNR ribonuclease family. RNase R subfamily.</text>
</comment>
<dbReference type="InterPro" id="IPR001900">
    <property type="entry name" value="RNase_II/R"/>
</dbReference>
<dbReference type="EMBL" id="FUYA01000001">
    <property type="protein sequence ID" value="SKA62748.1"/>
    <property type="molecule type" value="Genomic_DNA"/>
</dbReference>
<gene>
    <name evidence="8" type="primary">rnr</name>
    <name evidence="11" type="ORF">SAMN02745702_00017</name>
</gene>
<evidence type="ECO:0000313" key="12">
    <source>
        <dbReference type="Proteomes" id="UP000189733"/>
    </source>
</evidence>